<feature type="transmembrane region" description="Helical" evidence="10">
    <location>
        <begin position="118"/>
        <end position="142"/>
    </location>
</feature>
<evidence type="ECO:0000313" key="12">
    <source>
        <dbReference type="Proteomes" id="UP000309174"/>
    </source>
</evidence>
<dbReference type="GO" id="GO:0008654">
    <property type="term" value="P:phospholipid biosynthetic process"/>
    <property type="evidence" value="ECO:0007669"/>
    <property type="project" value="UniProtKB-KW"/>
</dbReference>
<dbReference type="EMBL" id="VCKW01000109">
    <property type="protein sequence ID" value="TMQ96249.1"/>
    <property type="molecule type" value="Genomic_DNA"/>
</dbReference>
<name>A0A5C4J8M1_9ACTN</name>
<feature type="transmembrane region" description="Helical" evidence="10">
    <location>
        <begin position="174"/>
        <end position="194"/>
    </location>
</feature>
<dbReference type="OrthoDB" id="9777124at2"/>
<evidence type="ECO:0000256" key="6">
    <source>
        <dbReference type="ARBA" id="ARBA00023098"/>
    </source>
</evidence>
<keyword evidence="1" id="KW-1003">Cell membrane</keyword>
<gene>
    <name evidence="11" type="ORF">ETD83_21325</name>
</gene>
<keyword evidence="2" id="KW-0444">Lipid biosynthesis</keyword>
<dbReference type="PANTHER" id="PTHR30309:SF0">
    <property type="entry name" value="GLYCEROL-3-PHOSPHATE ACYLTRANSFERASE-RELATED"/>
    <property type="match status" value="1"/>
</dbReference>
<dbReference type="InterPro" id="IPR003811">
    <property type="entry name" value="G3P_acylTferase_PlsY"/>
</dbReference>
<keyword evidence="8" id="KW-0594">Phospholipid biosynthesis</keyword>
<dbReference type="AlphaFoldDB" id="A0A5C4J8M1"/>
<evidence type="ECO:0000313" key="11">
    <source>
        <dbReference type="EMBL" id="TMQ96249.1"/>
    </source>
</evidence>
<evidence type="ECO:0000256" key="10">
    <source>
        <dbReference type="SAM" id="Phobius"/>
    </source>
</evidence>
<dbReference type="GO" id="GO:0005886">
    <property type="term" value="C:plasma membrane"/>
    <property type="evidence" value="ECO:0007669"/>
    <property type="project" value="InterPro"/>
</dbReference>
<evidence type="ECO:0000256" key="8">
    <source>
        <dbReference type="ARBA" id="ARBA00023209"/>
    </source>
</evidence>
<sequence>MIPVLVAVISGYLLGSVPVGVFVGRAHGFDPRDVGDRNPGFWNVMERLGWKAAVPVFAGDMLKGTAAGLAGLLVSGTETGALGVPDGASVVPVFAAVAAAMAGHAWPVFAGWRGGRSILAFAGGFAVICPPAFALGVALLVVGGLAFRSFAWGTRLAVFSLPVLQLFFAPAEQVAGTGALMCLIGLRFGQAALAGRRT</sequence>
<organism evidence="11 12">
    <name type="scientific">Actinomadura soli</name>
    <dbReference type="NCBI Taxonomy" id="2508997"/>
    <lineage>
        <taxon>Bacteria</taxon>
        <taxon>Bacillati</taxon>
        <taxon>Actinomycetota</taxon>
        <taxon>Actinomycetes</taxon>
        <taxon>Streptosporangiales</taxon>
        <taxon>Thermomonosporaceae</taxon>
        <taxon>Actinomadura</taxon>
    </lineage>
</organism>
<protein>
    <submittedName>
        <fullName evidence="11">Glycerol-3-phosphate acyltransferase</fullName>
    </submittedName>
</protein>
<comment type="caution">
    <text evidence="11">The sequence shown here is derived from an EMBL/GenBank/DDBJ whole genome shotgun (WGS) entry which is preliminary data.</text>
</comment>
<evidence type="ECO:0000256" key="2">
    <source>
        <dbReference type="ARBA" id="ARBA00022516"/>
    </source>
</evidence>
<keyword evidence="9" id="KW-1208">Phospholipid metabolism</keyword>
<keyword evidence="12" id="KW-1185">Reference proteome</keyword>
<keyword evidence="11" id="KW-0012">Acyltransferase</keyword>
<evidence type="ECO:0000256" key="4">
    <source>
        <dbReference type="ARBA" id="ARBA00022692"/>
    </source>
</evidence>
<evidence type="ECO:0000256" key="3">
    <source>
        <dbReference type="ARBA" id="ARBA00022679"/>
    </source>
</evidence>
<reference evidence="11 12" key="1">
    <citation type="submission" date="2019-05" db="EMBL/GenBank/DDBJ databases">
        <title>Draft genome sequence of Actinomadura sp. 14C53.</title>
        <authorList>
            <person name="Saricaoglu S."/>
            <person name="Isik K."/>
        </authorList>
    </citation>
    <scope>NUCLEOTIDE SEQUENCE [LARGE SCALE GENOMIC DNA]</scope>
    <source>
        <strain evidence="11 12">14C53</strain>
    </source>
</reference>
<keyword evidence="4 10" id="KW-0812">Transmembrane</keyword>
<dbReference type="RefSeq" id="WP_138646904.1">
    <property type="nucleotide sequence ID" value="NZ_VCKW01000109.1"/>
</dbReference>
<dbReference type="SMART" id="SM01207">
    <property type="entry name" value="G3P_acyltransf"/>
    <property type="match status" value="1"/>
</dbReference>
<evidence type="ECO:0000256" key="7">
    <source>
        <dbReference type="ARBA" id="ARBA00023136"/>
    </source>
</evidence>
<keyword evidence="7 10" id="KW-0472">Membrane</keyword>
<keyword evidence="6" id="KW-0443">Lipid metabolism</keyword>
<keyword evidence="5 10" id="KW-1133">Transmembrane helix</keyword>
<evidence type="ECO:0000256" key="5">
    <source>
        <dbReference type="ARBA" id="ARBA00022989"/>
    </source>
</evidence>
<dbReference type="PANTHER" id="PTHR30309">
    <property type="entry name" value="INNER MEMBRANE PROTEIN YGIH"/>
    <property type="match status" value="1"/>
</dbReference>
<evidence type="ECO:0000256" key="9">
    <source>
        <dbReference type="ARBA" id="ARBA00023264"/>
    </source>
</evidence>
<dbReference type="Proteomes" id="UP000309174">
    <property type="component" value="Unassembled WGS sequence"/>
</dbReference>
<evidence type="ECO:0000256" key="1">
    <source>
        <dbReference type="ARBA" id="ARBA00022475"/>
    </source>
</evidence>
<keyword evidence="3 11" id="KW-0808">Transferase</keyword>
<dbReference type="Pfam" id="PF02660">
    <property type="entry name" value="G3P_acyltransf"/>
    <property type="match status" value="1"/>
</dbReference>
<accession>A0A5C4J8M1</accession>
<proteinExistence type="predicted"/>
<feature type="transmembrane region" description="Helical" evidence="10">
    <location>
        <begin position="87"/>
        <end position="106"/>
    </location>
</feature>
<dbReference type="GO" id="GO:0043772">
    <property type="term" value="F:acyl-phosphate glycerol-3-phosphate acyltransferase activity"/>
    <property type="evidence" value="ECO:0007669"/>
    <property type="project" value="InterPro"/>
</dbReference>